<dbReference type="Gene3D" id="1.10.3720.10">
    <property type="entry name" value="MetI-like"/>
    <property type="match status" value="1"/>
</dbReference>
<comment type="subcellular location">
    <subcellularLocation>
        <location evidence="1 7">Cell membrane</location>
        <topology evidence="1 7">Multi-pass membrane protein</topology>
    </subcellularLocation>
</comment>
<comment type="similarity">
    <text evidence="7">Belongs to the binding-protein-dependent transport system permease family.</text>
</comment>
<dbReference type="GO" id="GO:0055085">
    <property type="term" value="P:transmembrane transport"/>
    <property type="evidence" value="ECO:0007669"/>
    <property type="project" value="InterPro"/>
</dbReference>
<dbReference type="InterPro" id="IPR000515">
    <property type="entry name" value="MetI-like"/>
</dbReference>
<keyword evidence="10" id="KW-1185">Reference proteome</keyword>
<evidence type="ECO:0000256" key="7">
    <source>
        <dbReference type="RuleBase" id="RU363032"/>
    </source>
</evidence>
<feature type="transmembrane region" description="Helical" evidence="7">
    <location>
        <begin position="19"/>
        <end position="40"/>
    </location>
</feature>
<organism evidence="9 10">
    <name type="scientific">Hydrogenispora ethanolica</name>
    <dbReference type="NCBI Taxonomy" id="1082276"/>
    <lineage>
        <taxon>Bacteria</taxon>
        <taxon>Bacillati</taxon>
        <taxon>Bacillota</taxon>
        <taxon>Hydrogenispora</taxon>
    </lineage>
</organism>
<dbReference type="PANTHER" id="PTHR30193:SF37">
    <property type="entry name" value="INNER MEMBRANE ABC TRANSPORTER PERMEASE PROTEIN YCJO"/>
    <property type="match status" value="1"/>
</dbReference>
<protein>
    <submittedName>
        <fullName evidence="9">Carbohydrate ABC transporter membrane protein 1 (CUT1 family)</fullName>
    </submittedName>
</protein>
<gene>
    <name evidence="9" type="ORF">EDC14_1001286</name>
</gene>
<feature type="transmembrane region" description="Helical" evidence="7">
    <location>
        <begin position="83"/>
        <end position="105"/>
    </location>
</feature>
<reference evidence="9 10" key="1">
    <citation type="submission" date="2019-03" db="EMBL/GenBank/DDBJ databases">
        <title>Genomic Encyclopedia of Type Strains, Phase IV (KMG-IV): sequencing the most valuable type-strain genomes for metagenomic binning, comparative biology and taxonomic classification.</title>
        <authorList>
            <person name="Goeker M."/>
        </authorList>
    </citation>
    <scope>NUCLEOTIDE SEQUENCE [LARGE SCALE GENOMIC DNA]</scope>
    <source>
        <strain evidence="9 10">LX-B</strain>
    </source>
</reference>
<dbReference type="EMBL" id="SLUN01000001">
    <property type="protein sequence ID" value="TCL77001.1"/>
    <property type="molecule type" value="Genomic_DNA"/>
</dbReference>
<feature type="transmembrane region" description="Helical" evidence="7">
    <location>
        <begin position="273"/>
        <end position="293"/>
    </location>
</feature>
<keyword evidence="5 7" id="KW-1133">Transmembrane helix</keyword>
<accession>A0A4R1SBV3</accession>
<evidence type="ECO:0000256" key="1">
    <source>
        <dbReference type="ARBA" id="ARBA00004651"/>
    </source>
</evidence>
<dbReference type="PANTHER" id="PTHR30193">
    <property type="entry name" value="ABC TRANSPORTER PERMEASE PROTEIN"/>
    <property type="match status" value="1"/>
</dbReference>
<dbReference type="InterPro" id="IPR035906">
    <property type="entry name" value="MetI-like_sf"/>
</dbReference>
<proteinExistence type="inferred from homology"/>
<feature type="transmembrane region" description="Helical" evidence="7">
    <location>
        <begin position="167"/>
        <end position="186"/>
    </location>
</feature>
<comment type="caution">
    <text evidence="9">The sequence shown here is derived from an EMBL/GenBank/DDBJ whole genome shotgun (WGS) entry which is preliminary data.</text>
</comment>
<evidence type="ECO:0000256" key="6">
    <source>
        <dbReference type="ARBA" id="ARBA00023136"/>
    </source>
</evidence>
<dbReference type="Proteomes" id="UP000295008">
    <property type="component" value="Unassembled WGS sequence"/>
</dbReference>
<keyword evidence="2 7" id="KW-0813">Transport</keyword>
<evidence type="ECO:0000256" key="5">
    <source>
        <dbReference type="ARBA" id="ARBA00022989"/>
    </source>
</evidence>
<feature type="domain" description="ABC transmembrane type-1" evidence="8">
    <location>
        <begin position="79"/>
        <end position="294"/>
    </location>
</feature>
<dbReference type="PROSITE" id="PS50928">
    <property type="entry name" value="ABC_TM1"/>
    <property type="match status" value="1"/>
</dbReference>
<sequence>MSDGVPAVKKHSFAWRRKLFVGLLIGPALLLILTFAYWPILSTLQYSFNSWNGFSKEMTWVGWDNYLRLLRDPYFYNALKNNLLIVAVSLLIQLPLSFVTAYTIFKVKNRWAELSKVIFYIPCILSMVMIGLLWRFIYDYQYGTLNTLLKAIHLPGLARVWLTDPQTALGAILVVVVWVYFGYHCLIHSAGINALPVTILEAAKIDGAKGWVMVGGIMLPMLSEVIRVSLIISLVGSFQFFDLIWILTGGGPFHRTDVLATYMYNRAFQAREFGYGGAIAVVILLCALGATLIQNLWQRENAKGGQANEV</sequence>
<evidence type="ECO:0000256" key="2">
    <source>
        <dbReference type="ARBA" id="ARBA00022448"/>
    </source>
</evidence>
<keyword evidence="3" id="KW-1003">Cell membrane</keyword>
<dbReference type="AlphaFoldDB" id="A0A4R1SBV3"/>
<evidence type="ECO:0000313" key="10">
    <source>
        <dbReference type="Proteomes" id="UP000295008"/>
    </source>
</evidence>
<dbReference type="CDD" id="cd06261">
    <property type="entry name" value="TM_PBP2"/>
    <property type="match status" value="1"/>
</dbReference>
<dbReference type="GO" id="GO:0005886">
    <property type="term" value="C:plasma membrane"/>
    <property type="evidence" value="ECO:0007669"/>
    <property type="project" value="UniProtKB-SubCell"/>
</dbReference>
<dbReference type="RefSeq" id="WP_165907707.1">
    <property type="nucleotide sequence ID" value="NZ_SLUN01000001.1"/>
</dbReference>
<evidence type="ECO:0000256" key="3">
    <source>
        <dbReference type="ARBA" id="ARBA00022475"/>
    </source>
</evidence>
<dbReference type="InterPro" id="IPR051393">
    <property type="entry name" value="ABC_transporter_permease"/>
</dbReference>
<keyword evidence="4 7" id="KW-0812">Transmembrane</keyword>
<feature type="transmembrane region" description="Helical" evidence="7">
    <location>
        <begin position="117"/>
        <end position="137"/>
    </location>
</feature>
<name>A0A4R1SBV3_HYDET</name>
<evidence type="ECO:0000313" key="9">
    <source>
        <dbReference type="EMBL" id="TCL77001.1"/>
    </source>
</evidence>
<feature type="transmembrane region" description="Helical" evidence="7">
    <location>
        <begin position="228"/>
        <end position="253"/>
    </location>
</feature>
<dbReference type="Pfam" id="PF00528">
    <property type="entry name" value="BPD_transp_1"/>
    <property type="match status" value="1"/>
</dbReference>
<evidence type="ECO:0000256" key="4">
    <source>
        <dbReference type="ARBA" id="ARBA00022692"/>
    </source>
</evidence>
<keyword evidence="6 7" id="KW-0472">Membrane</keyword>
<evidence type="ECO:0000259" key="8">
    <source>
        <dbReference type="PROSITE" id="PS50928"/>
    </source>
</evidence>
<dbReference type="SUPFAM" id="SSF161098">
    <property type="entry name" value="MetI-like"/>
    <property type="match status" value="1"/>
</dbReference>